<dbReference type="HAMAP" id="MF_01885">
    <property type="entry name" value="tRNA_methyltr_TrmL"/>
    <property type="match status" value="1"/>
</dbReference>
<protein>
    <recommendedName>
        <fullName evidence="6">Putative tRNA (cytidine(34)-2'-O)-methyltransferase</fullName>
        <ecNumber evidence="6">2.1.1.207</ecNumber>
    </recommendedName>
    <alternativeName>
        <fullName evidence="6">tRNA (cytidine/uridine-2'-O-)-methyltransferase</fullName>
    </alternativeName>
</protein>
<dbReference type="GO" id="GO:0005737">
    <property type="term" value="C:cytoplasm"/>
    <property type="evidence" value="ECO:0007669"/>
    <property type="project" value="UniProtKB-SubCell"/>
</dbReference>
<feature type="domain" description="tRNA/rRNA methyltransferase SpoU type" evidence="8">
    <location>
        <begin position="3"/>
        <end position="145"/>
    </location>
</feature>
<dbReference type="GO" id="GO:0042802">
    <property type="term" value="F:identical protein binding"/>
    <property type="evidence" value="ECO:0007669"/>
    <property type="project" value="UniProtKB-ARBA"/>
</dbReference>
<dbReference type="Proteomes" id="UP000446866">
    <property type="component" value="Unassembled WGS sequence"/>
</dbReference>
<proteinExistence type="inferred from homology"/>
<keyword evidence="4 6" id="KW-0949">S-adenosyl-L-methionine</keyword>
<evidence type="ECO:0000256" key="6">
    <source>
        <dbReference type="HAMAP-Rule" id="MF_01885"/>
    </source>
</evidence>
<evidence type="ECO:0000256" key="5">
    <source>
        <dbReference type="ARBA" id="ARBA00022694"/>
    </source>
</evidence>
<dbReference type="InterPro" id="IPR016914">
    <property type="entry name" value="TrmL"/>
</dbReference>
<keyword evidence="2 6" id="KW-0489">Methyltransferase</keyword>
<dbReference type="NCBIfam" id="TIGR00185">
    <property type="entry name" value="tRNA_yibK_trmL"/>
    <property type="match status" value="1"/>
</dbReference>
<evidence type="ECO:0000256" key="2">
    <source>
        <dbReference type="ARBA" id="ARBA00022603"/>
    </source>
</evidence>
<evidence type="ECO:0000259" key="8">
    <source>
        <dbReference type="Pfam" id="PF00588"/>
    </source>
</evidence>
<evidence type="ECO:0000256" key="1">
    <source>
        <dbReference type="ARBA" id="ARBA00022490"/>
    </source>
</evidence>
<name>A0A845QL80_9FIRM</name>
<feature type="binding site" evidence="6 7">
    <location>
        <position position="102"/>
    </location>
    <ligand>
        <name>S-adenosyl-L-methionine</name>
        <dbReference type="ChEBI" id="CHEBI:59789"/>
    </ligand>
</feature>
<comment type="catalytic activity">
    <reaction evidence="6">
        <text>cytidine(34) in tRNA + S-adenosyl-L-methionine = 2'-O-methylcytidine(34) in tRNA + S-adenosyl-L-homocysteine + H(+)</text>
        <dbReference type="Rhea" id="RHEA:43084"/>
        <dbReference type="Rhea" id="RHEA-COMP:10331"/>
        <dbReference type="Rhea" id="RHEA-COMP:10332"/>
        <dbReference type="ChEBI" id="CHEBI:15378"/>
        <dbReference type="ChEBI" id="CHEBI:57856"/>
        <dbReference type="ChEBI" id="CHEBI:59789"/>
        <dbReference type="ChEBI" id="CHEBI:74495"/>
        <dbReference type="ChEBI" id="CHEBI:82748"/>
        <dbReference type="EC" id="2.1.1.207"/>
    </reaction>
</comment>
<dbReference type="GO" id="GO:0002130">
    <property type="term" value="P:wobble position ribose methylation"/>
    <property type="evidence" value="ECO:0007669"/>
    <property type="project" value="TreeGrafter"/>
</dbReference>
<gene>
    <name evidence="9" type="primary">trmL</name>
    <name evidence="9" type="ORF">D0435_12065</name>
</gene>
<dbReference type="FunFam" id="3.40.1280.10:FF:000002">
    <property type="entry name" value="Peptidylprolyl isomerase"/>
    <property type="match status" value="1"/>
</dbReference>
<dbReference type="GO" id="GO:0008175">
    <property type="term" value="F:tRNA methyltransferase activity"/>
    <property type="evidence" value="ECO:0007669"/>
    <property type="project" value="UniProtKB-UniRule"/>
</dbReference>
<dbReference type="SUPFAM" id="SSF75217">
    <property type="entry name" value="alpha/beta knot"/>
    <property type="match status" value="1"/>
</dbReference>
<comment type="subcellular location">
    <subcellularLocation>
        <location evidence="6">Cytoplasm</location>
    </subcellularLocation>
</comment>
<evidence type="ECO:0000256" key="4">
    <source>
        <dbReference type="ARBA" id="ARBA00022691"/>
    </source>
</evidence>
<dbReference type="EC" id="2.1.1.207" evidence="6"/>
<dbReference type="InterPro" id="IPR001537">
    <property type="entry name" value="SpoU_MeTrfase"/>
</dbReference>
<dbReference type="CDD" id="cd18094">
    <property type="entry name" value="SpoU-like_TrmL"/>
    <property type="match status" value="1"/>
</dbReference>
<dbReference type="RefSeq" id="WP_160202671.1">
    <property type="nucleotide sequence ID" value="NZ_QXWK01000023.1"/>
</dbReference>
<comment type="caution">
    <text evidence="9">The sequence shown here is derived from an EMBL/GenBank/DDBJ whole genome shotgun (WGS) entry which is preliminary data.</text>
</comment>
<reference evidence="9 10" key="1">
    <citation type="submission" date="2018-08" db="EMBL/GenBank/DDBJ databases">
        <title>Murine metabolic-syndrome-specific gut microbial biobank.</title>
        <authorList>
            <person name="Liu C."/>
        </authorList>
    </citation>
    <scope>NUCLEOTIDE SEQUENCE [LARGE SCALE GENOMIC DNA]</scope>
    <source>
        <strain evidence="9 10">28</strain>
    </source>
</reference>
<dbReference type="AlphaFoldDB" id="A0A845QL80"/>
<dbReference type="Gene3D" id="3.40.1280.10">
    <property type="match status" value="1"/>
</dbReference>
<evidence type="ECO:0000313" key="10">
    <source>
        <dbReference type="Proteomes" id="UP000446866"/>
    </source>
</evidence>
<comment type="catalytic activity">
    <reaction evidence="6">
        <text>5-carboxymethylaminomethyluridine(34) in tRNA(Leu) + S-adenosyl-L-methionine = 5-carboxymethylaminomethyl-2'-O-methyluridine(34) in tRNA(Leu) + S-adenosyl-L-homocysteine + H(+)</text>
        <dbReference type="Rhea" id="RHEA:43088"/>
        <dbReference type="Rhea" id="RHEA-COMP:10333"/>
        <dbReference type="Rhea" id="RHEA-COMP:10334"/>
        <dbReference type="ChEBI" id="CHEBI:15378"/>
        <dbReference type="ChEBI" id="CHEBI:57856"/>
        <dbReference type="ChEBI" id="CHEBI:59789"/>
        <dbReference type="ChEBI" id="CHEBI:74508"/>
        <dbReference type="ChEBI" id="CHEBI:74511"/>
        <dbReference type="EC" id="2.1.1.207"/>
    </reaction>
</comment>
<evidence type="ECO:0000256" key="3">
    <source>
        <dbReference type="ARBA" id="ARBA00022679"/>
    </source>
</evidence>
<dbReference type="GO" id="GO:0003723">
    <property type="term" value="F:RNA binding"/>
    <property type="evidence" value="ECO:0007669"/>
    <property type="project" value="InterPro"/>
</dbReference>
<feature type="binding site" evidence="6 7">
    <location>
        <position position="133"/>
    </location>
    <ligand>
        <name>S-adenosyl-L-methionine</name>
        <dbReference type="ChEBI" id="CHEBI:59789"/>
    </ligand>
</feature>
<keyword evidence="5 6" id="KW-0819">tRNA processing</keyword>
<comment type="function">
    <text evidence="6">Could methylate the ribose at the nucleotide 34 wobble position in tRNA.</text>
</comment>
<evidence type="ECO:0000256" key="7">
    <source>
        <dbReference type="PIRSR" id="PIRSR029256-1"/>
    </source>
</evidence>
<keyword evidence="10" id="KW-1185">Reference proteome</keyword>
<dbReference type="InterPro" id="IPR029026">
    <property type="entry name" value="tRNA_m1G_MTases_N"/>
</dbReference>
<keyword evidence="1 6" id="KW-0963">Cytoplasm</keyword>
<dbReference type="InterPro" id="IPR029028">
    <property type="entry name" value="Alpha/beta_knot_MTases"/>
</dbReference>
<feature type="binding site" evidence="6 7">
    <location>
        <position position="123"/>
    </location>
    <ligand>
        <name>S-adenosyl-L-methionine</name>
        <dbReference type="ChEBI" id="CHEBI:59789"/>
    </ligand>
</feature>
<dbReference type="PANTHER" id="PTHR42971:SF1">
    <property type="entry name" value="TRNA (CYTIDINE(34)-2'-O)-METHYLTRANSFERASE"/>
    <property type="match status" value="1"/>
</dbReference>
<dbReference type="PIRSF" id="PIRSF029256">
    <property type="entry name" value="SpoU_TrmH_prd"/>
    <property type="match status" value="1"/>
</dbReference>
<dbReference type="Pfam" id="PF00588">
    <property type="entry name" value="SpoU_methylase"/>
    <property type="match status" value="1"/>
</dbReference>
<dbReference type="EMBL" id="QXWK01000023">
    <property type="protein sequence ID" value="NBH62386.1"/>
    <property type="molecule type" value="Genomic_DNA"/>
</dbReference>
<keyword evidence="3 6" id="KW-0808">Transferase</keyword>
<comment type="similarity">
    <text evidence="6">Belongs to the class IV-like SAM-binding methyltransferase superfamily. RNA methyltransferase TrmH family. TrmL subfamily.</text>
</comment>
<evidence type="ECO:0000313" key="9">
    <source>
        <dbReference type="EMBL" id="NBH62386.1"/>
    </source>
</evidence>
<dbReference type="GO" id="GO:0008757">
    <property type="term" value="F:S-adenosylmethionine-dependent methyltransferase activity"/>
    <property type="evidence" value="ECO:0007669"/>
    <property type="project" value="UniProtKB-UniRule"/>
</dbReference>
<comment type="caution">
    <text evidence="6">Lacks conserved residue(s) required for the propagation of feature annotation.</text>
</comment>
<organism evidence="9 10">
    <name type="scientific">Anaerotruncus colihominis</name>
    <dbReference type="NCBI Taxonomy" id="169435"/>
    <lineage>
        <taxon>Bacteria</taxon>
        <taxon>Bacillati</taxon>
        <taxon>Bacillota</taxon>
        <taxon>Clostridia</taxon>
        <taxon>Eubacteriales</taxon>
        <taxon>Oscillospiraceae</taxon>
        <taxon>Anaerotruncus</taxon>
    </lineage>
</organism>
<accession>A0A845QL80</accession>
<dbReference type="PANTHER" id="PTHR42971">
    <property type="entry name" value="TRNA (CYTIDINE(34)-2'-O)-METHYLTRANSFERASE"/>
    <property type="match status" value="1"/>
</dbReference>
<sequence>MALHIVLVEPEIPPNTGNIARSCAATGTVLHLVKPLGFSIDDKAVRRAGLDYWPYVKLEIHESLHDFMEKYSKDHTMYLATTKGGHLYTDVTYKDEDMILFGRETAGLPRDFIKEHEDTAVRIPMSEDTRLRSFNLSNSANIILFEALRQLGFPELA</sequence>